<organism evidence="2">
    <name type="scientific">Tanacetum cinerariifolium</name>
    <name type="common">Dalmatian daisy</name>
    <name type="synonym">Chrysanthemum cinerariifolium</name>
    <dbReference type="NCBI Taxonomy" id="118510"/>
    <lineage>
        <taxon>Eukaryota</taxon>
        <taxon>Viridiplantae</taxon>
        <taxon>Streptophyta</taxon>
        <taxon>Embryophyta</taxon>
        <taxon>Tracheophyta</taxon>
        <taxon>Spermatophyta</taxon>
        <taxon>Magnoliopsida</taxon>
        <taxon>eudicotyledons</taxon>
        <taxon>Gunneridae</taxon>
        <taxon>Pentapetalae</taxon>
        <taxon>asterids</taxon>
        <taxon>campanulids</taxon>
        <taxon>Asterales</taxon>
        <taxon>Asteraceae</taxon>
        <taxon>Asteroideae</taxon>
        <taxon>Anthemideae</taxon>
        <taxon>Anthemidinae</taxon>
        <taxon>Tanacetum</taxon>
    </lineage>
</organism>
<feature type="compositionally biased region" description="Basic and acidic residues" evidence="1">
    <location>
        <begin position="11"/>
        <end position="20"/>
    </location>
</feature>
<feature type="non-terminal residue" evidence="2">
    <location>
        <position position="51"/>
    </location>
</feature>
<name>A0A699UAI6_TANCI</name>
<dbReference type="EMBL" id="BKCJ011295558">
    <property type="protein sequence ID" value="GFD16774.1"/>
    <property type="molecule type" value="Genomic_DNA"/>
</dbReference>
<accession>A0A699UAI6</accession>
<feature type="compositionally biased region" description="Acidic residues" evidence="1">
    <location>
        <begin position="1"/>
        <end position="10"/>
    </location>
</feature>
<protein>
    <submittedName>
        <fullName evidence="2">Uncharacterized protein</fullName>
    </submittedName>
</protein>
<feature type="region of interest" description="Disordered" evidence="1">
    <location>
        <begin position="1"/>
        <end position="51"/>
    </location>
</feature>
<dbReference type="AlphaFoldDB" id="A0A699UAI6"/>
<gene>
    <name evidence="2" type="ORF">Tci_888743</name>
</gene>
<comment type="caution">
    <text evidence="2">The sequence shown here is derived from an EMBL/GenBank/DDBJ whole genome shotgun (WGS) entry which is preliminary data.</text>
</comment>
<evidence type="ECO:0000313" key="2">
    <source>
        <dbReference type="EMBL" id="GFD16774.1"/>
    </source>
</evidence>
<evidence type="ECO:0000256" key="1">
    <source>
        <dbReference type="SAM" id="MobiDB-lite"/>
    </source>
</evidence>
<feature type="compositionally biased region" description="Polar residues" evidence="1">
    <location>
        <begin position="25"/>
        <end position="34"/>
    </location>
</feature>
<sequence>MPDVDSDSAEAVDKEKENAKRTMQMKEQTTTNDVKMSDVDSGPAKSDAKKK</sequence>
<reference evidence="2" key="1">
    <citation type="journal article" date="2019" name="Sci. Rep.">
        <title>Draft genome of Tanacetum cinerariifolium, the natural source of mosquito coil.</title>
        <authorList>
            <person name="Yamashiro T."/>
            <person name="Shiraishi A."/>
            <person name="Satake H."/>
            <person name="Nakayama K."/>
        </authorList>
    </citation>
    <scope>NUCLEOTIDE SEQUENCE</scope>
</reference>
<proteinExistence type="predicted"/>